<keyword evidence="5" id="KW-1185">Reference proteome</keyword>
<dbReference type="Pfam" id="PF00445">
    <property type="entry name" value="Ribonuclease_T2"/>
    <property type="match status" value="1"/>
</dbReference>
<gene>
    <name evidence="4" type="ORF">URODEC1_LOCUS104530</name>
</gene>
<dbReference type="AlphaFoldDB" id="A0ABC9FF96"/>
<dbReference type="InterPro" id="IPR036430">
    <property type="entry name" value="RNase_T2-like_sf"/>
</dbReference>
<dbReference type="InterPro" id="IPR001568">
    <property type="entry name" value="RNase_T2-like"/>
</dbReference>
<dbReference type="Proteomes" id="UP001497457">
    <property type="component" value="Chromosome 6rd"/>
</dbReference>
<dbReference type="PANTHER" id="PTHR11240:SF22">
    <property type="entry name" value="RIBONUCLEASE T2"/>
    <property type="match status" value="1"/>
</dbReference>
<evidence type="ECO:0000256" key="1">
    <source>
        <dbReference type="ARBA" id="ARBA00007469"/>
    </source>
</evidence>
<organism evidence="4 5">
    <name type="scientific">Urochloa decumbens</name>
    <dbReference type="NCBI Taxonomy" id="240449"/>
    <lineage>
        <taxon>Eukaryota</taxon>
        <taxon>Viridiplantae</taxon>
        <taxon>Streptophyta</taxon>
        <taxon>Embryophyta</taxon>
        <taxon>Tracheophyta</taxon>
        <taxon>Spermatophyta</taxon>
        <taxon>Magnoliopsida</taxon>
        <taxon>Liliopsida</taxon>
        <taxon>Poales</taxon>
        <taxon>Poaceae</taxon>
        <taxon>PACMAD clade</taxon>
        <taxon>Panicoideae</taxon>
        <taxon>Panicodae</taxon>
        <taxon>Paniceae</taxon>
        <taxon>Melinidinae</taxon>
        <taxon>Urochloa</taxon>
    </lineage>
</organism>
<proteinExistence type="inferred from homology"/>
<accession>A0ABC9FF96</accession>
<dbReference type="SUPFAM" id="SSF55895">
    <property type="entry name" value="Ribonuclease Rh-like"/>
    <property type="match status" value="1"/>
</dbReference>
<dbReference type="PROSITE" id="PS00530">
    <property type="entry name" value="RNASE_T2_1"/>
    <property type="match status" value="1"/>
</dbReference>
<feature type="signal peptide" evidence="3">
    <location>
        <begin position="1"/>
        <end position="15"/>
    </location>
</feature>
<dbReference type="EMBL" id="OZ075116">
    <property type="protein sequence ID" value="CAL5073305.1"/>
    <property type="molecule type" value="Genomic_DNA"/>
</dbReference>
<evidence type="ECO:0000256" key="2">
    <source>
        <dbReference type="RuleBase" id="RU004328"/>
    </source>
</evidence>
<feature type="chain" id="PRO_5044778113" evidence="3">
    <location>
        <begin position="16"/>
        <end position="123"/>
    </location>
</feature>
<dbReference type="InterPro" id="IPR018188">
    <property type="entry name" value="RNase_T2_His_AS_1"/>
</dbReference>
<dbReference type="PANTHER" id="PTHR11240">
    <property type="entry name" value="RIBONUCLEASE T2"/>
    <property type="match status" value="1"/>
</dbReference>
<name>A0ABC9FF96_9POAL</name>
<evidence type="ECO:0000313" key="4">
    <source>
        <dbReference type="EMBL" id="CAL5073305.1"/>
    </source>
</evidence>
<comment type="similarity">
    <text evidence="1 2">Belongs to the RNase T2 family.</text>
</comment>
<reference evidence="4" key="1">
    <citation type="submission" date="2024-10" db="EMBL/GenBank/DDBJ databases">
        <authorList>
            <person name="Ryan C."/>
        </authorList>
    </citation>
    <scope>NUCLEOTIDE SEQUENCE [LARGE SCALE GENOMIC DNA]</scope>
</reference>
<evidence type="ECO:0000256" key="3">
    <source>
        <dbReference type="SAM" id="SignalP"/>
    </source>
</evidence>
<keyword evidence="3" id="KW-0732">Signal</keyword>
<sequence>MAVLLLLWFAPLASSLASAPGFDHFVLALQWPGTVCRGSAAGPCCSSNACCRSDRIGRFTIHGLWPSYAQGNGPTCCNSPDFDMAKISNLTTELQKYWPSLYCSSPSLCSGGHGSLWAHEVND</sequence>
<dbReference type="Gene3D" id="3.90.730.10">
    <property type="entry name" value="Ribonuclease T2-like"/>
    <property type="match status" value="1"/>
</dbReference>
<evidence type="ECO:0000313" key="5">
    <source>
        <dbReference type="Proteomes" id="UP001497457"/>
    </source>
</evidence>
<protein>
    <submittedName>
        <fullName evidence="4">Uncharacterized protein</fullName>
    </submittedName>
</protein>
<dbReference type="GO" id="GO:0006401">
    <property type="term" value="P:RNA catabolic process"/>
    <property type="evidence" value="ECO:0007669"/>
    <property type="project" value="UniProtKB-ARBA"/>
</dbReference>